<evidence type="ECO:0000313" key="2">
    <source>
        <dbReference type="Proteomes" id="UP000258379"/>
    </source>
</evidence>
<feature type="non-terminal residue" evidence="1">
    <location>
        <position position="60"/>
    </location>
</feature>
<sequence length="60" mass="6493">MSLDEGIDVQALNTGVSEDSLRIVSSSPIGNEQISDEELRPHALDGFIGQPLLKAQLQLF</sequence>
<evidence type="ECO:0008006" key="3">
    <source>
        <dbReference type="Google" id="ProtNLM"/>
    </source>
</evidence>
<proteinExistence type="predicted"/>
<organism evidence="1 2">
    <name type="scientific">Gardnerella vaginalis</name>
    <dbReference type="NCBI Taxonomy" id="2702"/>
    <lineage>
        <taxon>Bacteria</taxon>
        <taxon>Bacillati</taxon>
        <taxon>Actinomycetota</taxon>
        <taxon>Actinomycetes</taxon>
        <taxon>Bifidobacteriales</taxon>
        <taxon>Bifidobacteriaceae</taxon>
        <taxon>Gardnerella</taxon>
    </lineage>
</organism>
<evidence type="ECO:0000313" key="1">
    <source>
        <dbReference type="EMBL" id="RFT27914.1"/>
    </source>
</evidence>
<protein>
    <recommendedName>
        <fullName evidence="3">Holliday junction branch migration DNA helicase RuvB</fullName>
    </recommendedName>
</protein>
<name>A0A3E2C7Z0_GARVA</name>
<reference evidence="1 2" key="1">
    <citation type="submission" date="2017-07" db="EMBL/GenBank/DDBJ databases">
        <title>A comparative genomics approach to explaining the enigmatic role of Gardnerella vaginalis in the vaginal microbiome.</title>
        <authorList>
            <person name="Vancuren S.J."/>
            <person name="Hill J.E."/>
        </authorList>
    </citation>
    <scope>NUCLEOTIDE SEQUENCE [LARGE SCALE GENOMIC DNA]</scope>
    <source>
        <strain evidence="1 2">WP023</strain>
    </source>
</reference>
<accession>A0A3E2C7Z0</accession>
<dbReference type="EMBL" id="NNRU01000006">
    <property type="protein sequence ID" value="RFT27914.1"/>
    <property type="molecule type" value="Genomic_DNA"/>
</dbReference>
<comment type="caution">
    <text evidence="1">The sequence shown here is derived from an EMBL/GenBank/DDBJ whole genome shotgun (WGS) entry which is preliminary data.</text>
</comment>
<dbReference type="Proteomes" id="UP000258379">
    <property type="component" value="Unassembled WGS sequence"/>
</dbReference>
<dbReference type="AlphaFoldDB" id="A0A3E2C7Z0"/>
<gene>
    <name evidence="1" type="ORF">CG405_07160</name>
</gene>